<accession>A0A101JAZ6</accession>
<organism evidence="1 2">
    <name type="scientific">Actinoplanes awajinensis subsp. mycoplanecinus</name>
    <dbReference type="NCBI Taxonomy" id="135947"/>
    <lineage>
        <taxon>Bacteria</taxon>
        <taxon>Bacillati</taxon>
        <taxon>Actinomycetota</taxon>
        <taxon>Actinomycetes</taxon>
        <taxon>Micromonosporales</taxon>
        <taxon>Micromonosporaceae</taxon>
        <taxon>Actinoplanes</taxon>
    </lineage>
</organism>
<evidence type="ECO:0000313" key="2">
    <source>
        <dbReference type="Proteomes" id="UP000053244"/>
    </source>
</evidence>
<evidence type="ECO:0000313" key="1">
    <source>
        <dbReference type="EMBL" id="KUL23465.1"/>
    </source>
</evidence>
<gene>
    <name evidence="1" type="ORF">ADL15_45630</name>
</gene>
<dbReference type="Proteomes" id="UP000053244">
    <property type="component" value="Unassembled WGS sequence"/>
</dbReference>
<keyword evidence="2" id="KW-1185">Reference proteome</keyword>
<reference evidence="1 2" key="1">
    <citation type="submission" date="2015-10" db="EMBL/GenBank/DDBJ databases">
        <authorList>
            <person name="Gilbert D.G."/>
        </authorList>
    </citation>
    <scope>NUCLEOTIDE SEQUENCE [LARGE SCALE GENOMIC DNA]</scope>
    <source>
        <strain evidence="1 2">NRRL B-16712</strain>
    </source>
</reference>
<proteinExistence type="predicted"/>
<dbReference type="RefSeq" id="WP_067706051.1">
    <property type="nucleotide sequence ID" value="NZ_LLZH01000331.1"/>
</dbReference>
<protein>
    <submittedName>
        <fullName evidence="1">Uncharacterized protein</fullName>
    </submittedName>
</protein>
<dbReference type="OrthoDB" id="3403335at2"/>
<dbReference type="AlphaFoldDB" id="A0A101JAZ6"/>
<sequence length="126" mass="12579">MTIALDGRPATAAPAGPVSTGSVTVLPVTDGDRTVGAWIVGPDTAVYRPVVDVTRLAGAALAAAGAVAIAVAAGAAARSRPAIGAVTMGPGGWVSVKRAGCPPLRSAERRPWWARLIGAHRVVPVK</sequence>
<comment type="caution">
    <text evidence="1">The sequence shown here is derived from an EMBL/GenBank/DDBJ whole genome shotgun (WGS) entry which is preliminary data.</text>
</comment>
<dbReference type="EMBL" id="LLZH01000331">
    <property type="protein sequence ID" value="KUL23465.1"/>
    <property type="molecule type" value="Genomic_DNA"/>
</dbReference>
<name>A0A101JAZ6_9ACTN</name>